<dbReference type="GO" id="GO:0005829">
    <property type="term" value="C:cytosol"/>
    <property type="evidence" value="ECO:0007669"/>
    <property type="project" value="TreeGrafter"/>
</dbReference>
<dbReference type="Pfam" id="PF02880">
    <property type="entry name" value="PGM_PMM_III"/>
    <property type="match status" value="1"/>
</dbReference>
<dbReference type="SUPFAM" id="SSF53738">
    <property type="entry name" value="Phosphoglucomutase, first 3 domains"/>
    <property type="match status" value="3"/>
</dbReference>
<dbReference type="Pfam" id="PF02879">
    <property type="entry name" value="PGM_PMM_II"/>
    <property type="match status" value="1"/>
</dbReference>
<feature type="binding site" evidence="7">
    <location>
        <position position="244"/>
    </location>
    <ligand>
        <name>Mg(2+)</name>
        <dbReference type="ChEBI" id="CHEBI:18420"/>
    </ligand>
</feature>
<comment type="PTM">
    <text evidence="7">Activated by phosphorylation.</text>
</comment>
<dbReference type="EMBL" id="CP045798">
    <property type="protein sequence ID" value="QNB46592.1"/>
    <property type="molecule type" value="Genomic_DNA"/>
</dbReference>
<evidence type="ECO:0000259" key="11">
    <source>
        <dbReference type="Pfam" id="PF02880"/>
    </source>
</evidence>
<dbReference type="PRINTS" id="PR00509">
    <property type="entry name" value="PGMPMM"/>
</dbReference>
<keyword evidence="4 7" id="KW-0460">Magnesium</keyword>
<feature type="domain" description="Alpha-D-phosphohexomutase alpha/beta/alpha" evidence="10">
    <location>
        <begin position="158"/>
        <end position="253"/>
    </location>
</feature>
<keyword evidence="2 7" id="KW-0597">Phosphoprotein</keyword>
<feature type="modified residue" description="Phosphoserine" evidence="7">
    <location>
        <position position="100"/>
    </location>
</feature>
<evidence type="ECO:0000256" key="2">
    <source>
        <dbReference type="ARBA" id="ARBA00022553"/>
    </source>
</evidence>
<dbReference type="SUPFAM" id="SSF55957">
    <property type="entry name" value="Phosphoglucomutase, C-terminal domain"/>
    <property type="match status" value="1"/>
</dbReference>
<dbReference type="GO" id="GO:0009252">
    <property type="term" value="P:peptidoglycan biosynthetic process"/>
    <property type="evidence" value="ECO:0007669"/>
    <property type="project" value="TreeGrafter"/>
</dbReference>
<reference evidence="12 13" key="1">
    <citation type="journal article" date="2019" name="Front. Microbiol.">
        <title>Thermoanaerosceptrum fracticalcis gen. nov. sp. nov., a Novel Fumarate-Fermenting Microorganism From a Deep Fractured Carbonate Aquifer of the US Great Basin.</title>
        <authorList>
            <person name="Hamilton-Brehm S.D."/>
            <person name="Stewart L.E."/>
            <person name="Zavarin M."/>
            <person name="Caldwell M."/>
            <person name="Lawson P.A."/>
            <person name="Onstott T.C."/>
            <person name="Grzymski J."/>
            <person name="Neveux I."/>
            <person name="Lollar B.S."/>
            <person name="Russell C.E."/>
            <person name="Moser D.P."/>
        </authorList>
    </citation>
    <scope>NUCLEOTIDE SEQUENCE [LARGE SCALE GENOMIC DNA]</scope>
    <source>
        <strain evidence="12 13">DRI-13</strain>
    </source>
</reference>
<feature type="domain" description="Alpha-D-phosphohexomutase alpha/beta/alpha" evidence="11">
    <location>
        <begin position="257"/>
        <end position="368"/>
    </location>
</feature>
<dbReference type="GO" id="GO:0006048">
    <property type="term" value="P:UDP-N-acetylglucosamine biosynthetic process"/>
    <property type="evidence" value="ECO:0007669"/>
    <property type="project" value="TreeGrafter"/>
</dbReference>
<evidence type="ECO:0000259" key="8">
    <source>
        <dbReference type="Pfam" id="PF00408"/>
    </source>
</evidence>
<feature type="domain" description="Alpha-D-phosphohexomutase alpha/beta/alpha" evidence="9">
    <location>
        <begin position="4"/>
        <end position="131"/>
    </location>
</feature>
<protein>
    <recommendedName>
        <fullName evidence="7">Phosphoglucosamine mutase</fullName>
        <ecNumber evidence="7">5.4.2.10</ecNumber>
    </recommendedName>
</protein>
<dbReference type="Proteomes" id="UP000515847">
    <property type="component" value="Chromosome"/>
</dbReference>
<name>A0A7G6E3D8_THEFR</name>
<dbReference type="OrthoDB" id="9806956at2"/>
<evidence type="ECO:0000259" key="9">
    <source>
        <dbReference type="Pfam" id="PF02878"/>
    </source>
</evidence>
<comment type="similarity">
    <text evidence="1 7">Belongs to the phosphohexose mutase family.</text>
</comment>
<evidence type="ECO:0000256" key="1">
    <source>
        <dbReference type="ARBA" id="ARBA00010231"/>
    </source>
</evidence>
<sequence>MAVMFGTDGVRGVANRELTPELAFKLGRAAASLLKPERGRGSIVIGRDTRHSGPMLEGALLAGICSAGLDVYLAGVIPTPAIAFLTRELEACAGAVISASHNPAPDNGIKFFNHKGFKLDDELEEKIEALVLGDLEGLPRPTGADLGKVIPLPDAVERYVNFLKNIVKGDLTGLKIVVDCANGAAYQAAPILLRRLGAEVIILNNEPDGININDECGSTHPAGLQKAVLEHKAHLGLAYDGDADRVIAVDEKGELVDGDKILVICGLNLHEKNKLGKKIVVTVMSNWGLKQAFHKEKVEVLETKVGDRFVLEKMLESGAVLGGEQSGHIIFLKHNTTGDGILTSLQLLQVLKEKGQPLSTLAQAMETYPQVLRNVKVKSKQGWEKNSAIQEAIARGENTLSGSGRILVRPSGTEPLIRVMAEGKDRTQLETVVNLISDVIEKELG</sequence>
<organism evidence="12 13">
    <name type="scientific">Thermanaerosceptrum fracticalcis</name>
    <dbReference type="NCBI Taxonomy" id="1712410"/>
    <lineage>
        <taxon>Bacteria</taxon>
        <taxon>Bacillati</taxon>
        <taxon>Bacillota</taxon>
        <taxon>Clostridia</taxon>
        <taxon>Eubacteriales</taxon>
        <taxon>Peptococcaceae</taxon>
        <taxon>Thermanaerosceptrum</taxon>
    </lineage>
</organism>
<dbReference type="InterPro" id="IPR006352">
    <property type="entry name" value="GlmM_bact"/>
</dbReference>
<dbReference type="InterPro" id="IPR050060">
    <property type="entry name" value="Phosphoglucosamine_mutase"/>
</dbReference>
<dbReference type="InterPro" id="IPR005845">
    <property type="entry name" value="A-D-PHexomutase_a/b/a-II"/>
</dbReference>
<feature type="binding site" evidence="7">
    <location>
        <position position="240"/>
    </location>
    <ligand>
        <name>Mg(2+)</name>
        <dbReference type="ChEBI" id="CHEBI:18420"/>
    </ligand>
</feature>
<dbReference type="NCBIfam" id="TIGR01455">
    <property type="entry name" value="glmM"/>
    <property type="match status" value="1"/>
</dbReference>
<evidence type="ECO:0000259" key="10">
    <source>
        <dbReference type="Pfam" id="PF02879"/>
    </source>
</evidence>
<evidence type="ECO:0000256" key="6">
    <source>
        <dbReference type="ARBA" id="ARBA00050364"/>
    </source>
</evidence>
<dbReference type="PANTHER" id="PTHR42946">
    <property type="entry name" value="PHOSPHOHEXOSE MUTASE"/>
    <property type="match status" value="1"/>
</dbReference>
<feature type="binding site" description="via phosphate group" evidence="7">
    <location>
        <position position="100"/>
    </location>
    <ligand>
        <name>Mg(2+)</name>
        <dbReference type="ChEBI" id="CHEBI:18420"/>
    </ligand>
</feature>
<dbReference type="NCBIfam" id="NF008139">
    <property type="entry name" value="PRK10887.1"/>
    <property type="match status" value="1"/>
</dbReference>
<dbReference type="FunFam" id="3.30.310.50:FF:000001">
    <property type="entry name" value="Phosphoglucosamine mutase"/>
    <property type="match status" value="1"/>
</dbReference>
<dbReference type="InterPro" id="IPR036900">
    <property type="entry name" value="A-D-PHexomutase_C_sf"/>
</dbReference>
<comment type="catalytic activity">
    <reaction evidence="6 7">
        <text>alpha-D-glucosamine 1-phosphate = D-glucosamine 6-phosphate</text>
        <dbReference type="Rhea" id="RHEA:23424"/>
        <dbReference type="ChEBI" id="CHEBI:58516"/>
        <dbReference type="ChEBI" id="CHEBI:58725"/>
        <dbReference type="EC" id="5.4.2.10"/>
    </reaction>
</comment>
<accession>A0A7G6E3D8</accession>
<dbReference type="KEGG" id="tfr:BR63_09905"/>
<dbReference type="Gene3D" id="3.40.120.10">
    <property type="entry name" value="Alpha-D-Glucose-1,6-Bisphosphate, subunit A, domain 3"/>
    <property type="match status" value="3"/>
</dbReference>
<gene>
    <name evidence="7" type="primary">glmM</name>
    <name evidence="12" type="ORF">BR63_09905</name>
</gene>
<evidence type="ECO:0000256" key="5">
    <source>
        <dbReference type="ARBA" id="ARBA00023235"/>
    </source>
</evidence>
<evidence type="ECO:0000256" key="4">
    <source>
        <dbReference type="ARBA" id="ARBA00022842"/>
    </source>
</evidence>
<dbReference type="InterPro" id="IPR005841">
    <property type="entry name" value="Alpha-D-phosphohexomutase_SF"/>
</dbReference>
<comment type="cofactor">
    <cofactor evidence="7">
        <name>Mg(2+)</name>
        <dbReference type="ChEBI" id="CHEBI:18420"/>
    </cofactor>
    <text evidence="7">Binds 1 Mg(2+) ion per subunit.</text>
</comment>
<evidence type="ECO:0000313" key="12">
    <source>
        <dbReference type="EMBL" id="QNB46592.1"/>
    </source>
</evidence>
<proteinExistence type="inferred from homology"/>
<dbReference type="Pfam" id="PF00408">
    <property type="entry name" value="PGM_PMM_IV"/>
    <property type="match status" value="1"/>
</dbReference>
<dbReference type="Gene3D" id="3.30.310.50">
    <property type="entry name" value="Alpha-D-phosphohexomutase, C-terminal domain"/>
    <property type="match status" value="1"/>
</dbReference>
<dbReference type="InterPro" id="IPR005843">
    <property type="entry name" value="A-D-PHexomutase_C"/>
</dbReference>
<dbReference type="InterPro" id="IPR005844">
    <property type="entry name" value="A-D-PHexomutase_a/b/a-I"/>
</dbReference>
<dbReference type="GO" id="GO:0008966">
    <property type="term" value="F:phosphoglucosamine mutase activity"/>
    <property type="evidence" value="ECO:0007669"/>
    <property type="project" value="UniProtKB-UniRule"/>
</dbReference>
<dbReference type="InterPro" id="IPR005846">
    <property type="entry name" value="A-D-PHexomutase_a/b/a-III"/>
</dbReference>
<evidence type="ECO:0000256" key="7">
    <source>
        <dbReference type="HAMAP-Rule" id="MF_01554"/>
    </source>
</evidence>
<dbReference type="RefSeq" id="WP_034421618.1">
    <property type="nucleotide sequence ID" value="NZ_CP045798.1"/>
</dbReference>
<comment type="function">
    <text evidence="7">Catalyzes the conversion of glucosamine-6-phosphate to glucosamine-1-phosphate.</text>
</comment>
<keyword evidence="3 7" id="KW-0479">Metal-binding</keyword>
<keyword evidence="5 7" id="KW-0413">Isomerase</keyword>
<evidence type="ECO:0000313" key="13">
    <source>
        <dbReference type="Proteomes" id="UP000515847"/>
    </source>
</evidence>
<feature type="binding site" evidence="7">
    <location>
        <position position="242"/>
    </location>
    <ligand>
        <name>Mg(2+)</name>
        <dbReference type="ChEBI" id="CHEBI:18420"/>
    </ligand>
</feature>
<keyword evidence="13" id="KW-1185">Reference proteome</keyword>
<dbReference type="GO" id="GO:0000287">
    <property type="term" value="F:magnesium ion binding"/>
    <property type="evidence" value="ECO:0007669"/>
    <property type="project" value="UniProtKB-UniRule"/>
</dbReference>
<dbReference type="GO" id="GO:0004615">
    <property type="term" value="F:phosphomannomutase activity"/>
    <property type="evidence" value="ECO:0007669"/>
    <property type="project" value="TreeGrafter"/>
</dbReference>
<dbReference type="AlphaFoldDB" id="A0A7G6E3D8"/>
<dbReference type="InterPro" id="IPR016055">
    <property type="entry name" value="A-D-PHexomutase_a/b/a-I/II/III"/>
</dbReference>
<dbReference type="Pfam" id="PF02878">
    <property type="entry name" value="PGM_PMM_I"/>
    <property type="match status" value="1"/>
</dbReference>
<dbReference type="FunFam" id="3.40.120.10:FF:000001">
    <property type="entry name" value="Phosphoglucosamine mutase"/>
    <property type="match status" value="1"/>
</dbReference>
<dbReference type="HAMAP" id="MF_01554_B">
    <property type="entry name" value="GlmM_B"/>
    <property type="match status" value="1"/>
</dbReference>
<feature type="active site" description="Phosphoserine intermediate" evidence="7">
    <location>
        <position position="100"/>
    </location>
</feature>
<evidence type="ECO:0000256" key="3">
    <source>
        <dbReference type="ARBA" id="ARBA00022723"/>
    </source>
</evidence>
<dbReference type="EC" id="5.4.2.10" evidence="7"/>
<dbReference type="PANTHER" id="PTHR42946:SF1">
    <property type="entry name" value="PHOSPHOGLUCOMUTASE (ALPHA-D-GLUCOSE-1,6-BISPHOSPHATE-DEPENDENT)"/>
    <property type="match status" value="1"/>
</dbReference>
<dbReference type="FunFam" id="3.40.120.10:FF:000003">
    <property type="entry name" value="Phosphoglucosamine mutase"/>
    <property type="match status" value="1"/>
</dbReference>
<dbReference type="GO" id="GO:0005975">
    <property type="term" value="P:carbohydrate metabolic process"/>
    <property type="evidence" value="ECO:0007669"/>
    <property type="project" value="InterPro"/>
</dbReference>
<dbReference type="CDD" id="cd05802">
    <property type="entry name" value="GlmM"/>
    <property type="match status" value="1"/>
</dbReference>
<feature type="domain" description="Alpha-D-phosphohexomutase C-terminal" evidence="8">
    <location>
        <begin position="374"/>
        <end position="435"/>
    </location>
</feature>